<sequence>MSSTIPRKFFFIAIGFVILNYVKCLSLQFSDIKDLINEKNLIDTFDPLLLKNTNGFIFNDALEATLILDQDVQFHLFTKDNPDFEYLLKIHDNINLSDSPFDNNVSTKIIIHGWTDSVYSNWIKELRNNYLLTDNYNIICVNWYPVSAKEYRIAAKLTRQIGEYIGDFIDYLKINSNISLDTVHILGHSLGAHIAGFAGSKLFSEIGRITGMDPARPLFEAPILKDTSDRLDFSDANFVDIIHTCAGTVGFVKPIGHADFYPNGGTYRQPGCPLFITQYCSHGKSHQYMAESIIHPEEFISVKCDSWKDYKANKCYDNTTAMMGEYISTDTRGIFFFETKPDSSVIKYFMI</sequence>
<dbReference type="EC" id="3.1.1.32" evidence="2"/>
<evidence type="ECO:0000256" key="4">
    <source>
        <dbReference type="ARBA" id="ARBA00023157"/>
    </source>
</evidence>
<evidence type="ECO:0000256" key="3">
    <source>
        <dbReference type="ARBA" id="ARBA00022801"/>
    </source>
</evidence>
<dbReference type="OrthoDB" id="199913at2759"/>
<keyword evidence="8" id="KW-1185">Reference proteome</keyword>
<dbReference type="PANTHER" id="PTHR11610:SF173">
    <property type="entry name" value="LIPASE DOMAIN-CONTAINING PROTEIN-RELATED"/>
    <property type="match status" value="1"/>
</dbReference>
<evidence type="ECO:0000313" key="7">
    <source>
        <dbReference type="EMBL" id="KAG8035213.1"/>
    </source>
</evidence>
<dbReference type="PANTHER" id="PTHR11610">
    <property type="entry name" value="LIPASE"/>
    <property type="match status" value="1"/>
</dbReference>
<comment type="caution">
    <text evidence="7">The sequence shown here is derived from an EMBL/GenBank/DDBJ whole genome shotgun (WGS) entry which is preliminary data.</text>
</comment>
<dbReference type="GO" id="GO:0016042">
    <property type="term" value="P:lipid catabolic process"/>
    <property type="evidence" value="ECO:0007669"/>
    <property type="project" value="TreeGrafter"/>
</dbReference>
<proteinExistence type="inferred from homology"/>
<evidence type="ECO:0000256" key="2">
    <source>
        <dbReference type="ARBA" id="ARBA00013179"/>
    </source>
</evidence>
<dbReference type="InterPro" id="IPR033906">
    <property type="entry name" value="Lipase_N"/>
</dbReference>
<evidence type="ECO:0000256" key="5">
    <source>
        <dbReference type="RuleBase" id="RU004262"/>
    </source>
</evidence>
<name>A0A8J5R0R6_9HYME</name>
<dbReference type="InterPro" id="IPR000734">
    <property type="entry name" value="TAG_lipase"/>
</dbReference>
<feature type="domain" description="Lipase" evidence="6">
    <location>
        <begin position="69"/>
        <end position="327"/>
    </location>
</feature>
<evidence type="ECO:0000259" key="6">
    <source>
        <dbReference type="Pfam" id="PF00151"/>
    </source>
</evidence>
<dbReference type="EMBL" id="JAAOIC020000064">
    <property type="protein sequence ID" value="KAG8035213.1"/>
    <property type="molecule type" value="Genomic_DNA"/>
</dbReference>
<dbReference type="GO" id="GO:0005615">
    <property type="term" value="C:extracellular space"/>
    <property type="evidence" value="ECO:0007669"/>
    <property type="project" value="TreeGrafter"/>
</dbReference>
<comment type="catalytic activity">
    <reaction evidence="1">
        <text>a 1,2-diacyl-sn-glycero-3-phosphocholine + H2O = a 2-acyl-sn-glycero-3-phosphocholine + a fatty acid + H(+)</text>
        <dbReference type="Rhea" id="RHEA:18689"/>
        <dbReference type="ChEBI" id="CHEBI:15377"/>
        <dbReference type="ChEBI" id="CHEBI:15378"/>
        <dbReference type="ChEBI" id="CHEBI:28868"/>
        <dbReference type="ChEBI" id="CHEBI:57643"/>
        <dbReference type="ChEBI" id="CHEBI:57875"/>
        <dbReference type="EC" id="3.1.1.32"/>
    </reaction>
</comment>
<dbReference type="GO" id="GO:0008970">
    <property type="term" value="F:phospholipase A1 activity"/>
    <property type="evidence" value="ECO:0007669"/>
    <property type="project" value="UniProtKB-EC"/>
</dbReference>
<dbReference type="GO" id="GO:0017171">
    <property type="term" value="F:serine hydrolase activity"/>
    <property type="evidence" value="ECO:0007669"/>
    <property type="project" value="TreeGrafter"/>
</dbReference>
<keyword evidence="3" id="KW-0378">Hydrolase</keyword>
<protein>
    <recommendedName>
        <fullName evidence="2">phospholipase A1</fullName>
        <ecNumber evidence="2">3.1.1.32</ecNumber>
    </recommendedName>
</protein>
<comment type="similarity">
    <text evidence="5">Belongs to the AB hydrolase superfamily. Lipase family.</text>
</comment>
<gene>
    <name evidence="7" type="ORF">G9C98_001703</name>
</gene>
<evidence type="ECO:0000313" key="8">
    <source>
        <dbReference type="Proteomes" id="UP000729913"/>
    </source>
</evidence>
<dbReference type="InterPro" id="IPR013818">
    <property type="entry name" value="Lipase"/>
</dbReference>
<dbReference type="AlphaFoldDB" id="A0A8J5R0R6"/>
<dbReference type="Pfam" id="PF00151">
    <property type="entry name" value="Lipase"/>
    <property type="match status" value="1"/>
</dbReference>
<dbReference type="Proteomes" id="UP000729913">
    <property type="component" value="Unassembled WGS sequence"/>
</dbReference>
<keyword evidence="4" id="KW-1015">Disulfide bond</keyword>
<reference evidence="7" key="2">
    <citation type="submission" date="2021-04" db="EMBL/GenBank/DDBJ databases">
        <title>Genome-wide patterns of bracovirus chromosomal integration into multiple host tissues during parasitism.</title>
        <authorList>
            <person name="Chebbi M.A.C."/>
        </authorList>
    </citation>
    <scope>NUCLEOTIDE SEQUENCE</scope>
    <source>
        <tissue evidence="7">Whole body</tissue>
    </source>
</reference>
<organism evidence="7 8">
    <name type="scientific">Cotesia typhae</name>
    <dbReference type="NCBI Taxonomy" id="2053667"/>
    <lineage>
        <taxon>Eukaryota</taxon>
        <taxon>Metazoa</taxon>
        <taxon>Ecdysozoa</taxon>
        <taxon>Arthropoda</taxon>
        <taxon>Hexapoda</taxon>
        <taxon>Insecta</taxon>
        <taxon>Pterygota</taxon>
        <taxon>Neoptera</taxon>
        <taxon>Endopterygota</taxon>
        <taxon>Hymenoptera</taxon>
        <taxon>Apocrita</taxon>
        <taxon>Ichneumonoidea</taxon>
        <taxon>Braconidae</taxon>
        <taxon>Microgastrinae</taxon>
        <taxon>Cotesia</taxon>
    </lineage>
</organism>
<accession>A0A8J5R0R6</accession>
<evidence type="ECO:0000256" key="1">
    <source>
        <dbReference type="ARBA" id="ARBA00000111"/>
    </source>
</evidence>
<reference evidence="7" key="1">
    <citation type="submission" date="2020-03" db="EMBL/GenBank/DDBJ databases">
        <authorList>
            <person name="Chebbi M.A."/>
            <person name="Drezen J.M."/>
        </authorList>
    </citation>
    <scope>NUCLEOTIDE SEQUENCE</scope>
    <source>
        <tissue evidence="7">Whole body</tissue>
    </source>
</reference>
<dbReference type="CDD" id="cd00707">
    <property type="entry name" value="Pancreat_lipase_like"/>
    <property type="match status" value="1"/>
</dbReference>